<feature type="transmembrane region" description="Helical" evidence="2">
    <location>
        <begin position="50"/>
        <end position="75"/>
    </location>
</feature>
<feature type="compositionally biased region" description="Basic and acidic residues" evidence="1">
    <location>
        <begin position="193"/>
        <end position="206"/>
    </location>
</feature>
<proteinExistence type="predicted"/>
<dbReference type="Proteomes" id="UP001392437">
    <property type="component" value="Unassembled WGS sequence"/>
</dbReference>
<evidence type="ECO:0000256" key="2">
    <source>
        <dbReference type="SAM" id="Phobius"/>
    </source>
</evidence>
<protein>
    <submittedName>
        <fullName evidence="3">Uncharacterized protein</fullName>
    </submittedName>
</protein>
<reference evidence="3 4" key="1">
    <citation type="submission" date="2023-01" db="EMBL/GenBank/DDBJ databases">
        <title>Analysis of 21 Apiospora genomes using comparative genomics revels a genus with tremendous synthesis potential of carbohydrate active enzymes and secondary metabolites.</title>
        <authorList>
            <person name="Sorensen T."/>
        </authorList>
    </citation>
    <scope>NUCLEOTIDE SEQUENCE [LARGE SCALE GENOMIC DNA]</scope>
    <source>
        <strain evidence="3 4">CBS 117206</strain>
    </source>
</reference>
<keyword evidence="2" id="KW-0472">Membrane</keyword>
<comment type="caution">
    <text evidence="3">The sequence shown here is derived from an EMBL/GenBank/DDBJ whole genome shotgun (WGS) entry which is preliminary data.</text>
</comment>
<feature type="transmembrane region" description="Helical" evidence="2">
    <location>
        <begin position="12"/>
        <end position="30"/>
    </location>
</feature>
<keyword evidence="4" id="KW-1185">Reference proteome</keyword>
<dbReference type="EMBL" id="JAQQWP010000009">
    <property type="protein sequence ID" value="KAK8100179.1"/>
    <property type="molecule type" value="Genomic_DNA"/>
</dbReference>
<feature type="region of interest" description="Disordered" evidence="1">
    <location>
        <begin position="192"/>
        <end position="245"/>
    </location>
</feature>
<organism evidence="3 4">
    <name type="scientific">Apiospora kogelbergensis</name>
    <dbReference type="NCBI Taxonomy" id="1337665"/>
    <lineage>
        <taxon>Eukaryota</taxon>
        <taxon>Fungi</taxon>
        <taxon>Dikarya</taxon>
        <taxon>Ascomycota</taxon>
        <taxon>Pezizomycotina</taxon>
        <taxon>Sordariomycetes</taxon>
        <taxon>Xylariomycetidae</taxon>
        <taxon>Amphisphaeriales</taxon>
        <taxon>Apiosporaceae</taxon>
        <taxon>Apiospora</taxon>
    </lineage>
</organism>
<evidence type="ECO:0000256" key="1">
    <source>
        <dbReference type="SAM" id="MobiDB-lite"/>
    </source>
</evidence>
<keyword evidence="2" id="KW-1133">Transmembrane helix</keyword>
<evidence type="ECO:0000313" key="4">
    <source>
        <dbReference type="Proteomes" id="UP001392437"/>
    </source>
</evidence>
<accession>A0AAW0QD90</accession>
<keyword evidence="2" id="KW-0812">Transmembrane</keyword>
<evidence type="ECO:0000313" key="3">
    <source>
        <dbReference type="EMBL" id="KAK8100179.1"/>
    </source>
</evidence>
<dbReference type="AlphaFoldDB" id="A0AAW0QD90"/>
<gene>
    <name evidence="3" type="ORF">PG999_010553</name>
</gene>
<feature type="transmembrane region" description="Helical" evidence="2">
    <location>
        <begin position="81"/>
        <end position="101"/>
    </location>
</feature>
<sequence>MGIPNIPESAKTFVVFTLCLVGIGVLACIIKAFNTKSRKANVRKRDPCDILGIITLIIPLTTLVIVITTIIGLAAAVAWTVIWLISKIIAAVIFFPPALILEGLCGSPGPKKAVTSVLRLKWDWPCSKFEEIAKARASVPRQANNNNAAAAASSTSARNTAVATAPQAIVPPADRDVELGLPVSSRNTSRSIRIAEMDITDSRPGDPDWDPDSEPLPSYHYIDIHRDGPPPEYEATASGSINQNG</sequence>
<name>A0AAW0QD90_9PEZI</name>